<gene>
    <name evidence="2" type="ORF">JYZ213_LOCUS4359</name>
    <name evidence="3" type="ORF">OXD698_LOCUS37031</name>
</gene>
<evidence type="ECO:0000313" key="3">
    <source>
        <dbReference type="EMBL" id="CAF4131389.1"/>
    </source>
</evidence>
<name>A0A819X602_9BILA</name>
<sequence length="96" mass="10942">MGNASMAMASNKINVKPRPSIVQPVSREPSHTSEGDVQSSASSSTVVYMESERSPTFTTMLDNMPMIKQNIDEQDRTLWRQVINREKMMSMYYTTF</sequence>
<protein>
    <submittedName>
        <fullName evidence="3">Uncharacterized protein</fullName>
    </submittedName>
</protein>
<evidence type="ECO:0000313" key="4">
    <source>
        <dbReference type="Proteomes" id="UP000663844"/>
    </source>
</evidence>
<evidence type="ECO:0000256" key="1">
    <source>
        <dbReference type="SAM" id="MobiDB-lite"/>
    </source>
</evidence>
<accession>A0A819X602</accession>
<organism evidence="3 4">
    <name type="scientific">Adineta steineri</name>
    <dbReference type="NCBI Taxonomy" id="433720"/>
    <lineage>
        <taxon>Eukaryota</taxon>
        <taxon>Metazoa</taxon>
        <taxon>Spiralia</taxon>
        <taxon>Gnathifera</taxon>
        <taxon>Rotifera</taxon>
        <taxon>Eurotatoria</taxon>
        <taxon>Bdelloidea</taxon>
        <taxon>Adinetida</taxon>
        <taxon>Adinetidae</taxon>
        <taxon>Adineta</taxon>
    </lineage>
</organism>
<dbReference type="EMBL" id="CAJNOG010000024">
    <property type="protein sequence ID" value="CAF0784288.1"/>
    <property type="molecule type" value="Genomic_DNA"/>
</dbReference>
<dbReference type="EMBL" id="CAJOAZ010006344">
    <property type="protein sequence ID" value="CAF4131389.1"/>
    <property type="molecule type" value="Genomic_DNA"/>
</dbReference>
<dbReference type="Proteomes" id="UP000663845">
    <property type="component" value="Unassembled WGS sequence"/>
</dbReference>
<dbReference type="Proteomes" id="UP000663844">
    <property type="component" value="Unassembled WGS sequence"/>
</dbReference>
<feature type="compositionally biased region" description="Polar residues" evidence="1">
    <location>
        <begin position="35"/>
        <end position="46"/>
    </location>
</feature>
<dbReference type="AlphaFoldDB" id="A0A819X602"/>
<comment type="caution">
    <text evidence="3">The sequence shown here is derived from an EMBL/GenBank/DDBJ whole genome shotgun (WGS) entry which is preliminary data.</text>
</comment>
<reference evidence="3" key="1">
    <citation type="submission" date="2021-02" db="EMBL/GenBank/DDBJ databases">
        <authorList>
            <person name="Nowell W R."/>
        </authorList>
    </citation>
    <scope>NUCLEOTIDE SEQUENCE</scope>
</reference>
<feature type="region of interest" description="Disordered" evidence="1">
    <location>
        <begin position="1"/>
        <end position="49"/>
    </location>
</feature>
<proteinExistence type="predicted"/>
<evidence type="ECO:0000313" key="2">
    <source>
        <dbReference type="EMBL" id="CAF0784288.1"/>
    </source>
</evidence>